<keyword evidence="1" id="KW-0489">Methyltransferase</keyword>
<dbReference type="PANTHER" id="PTHR13271:SF47">
    <property type="entry name" value="ACTIN-HISTIDINE N-METHYLTRANSFERASE"/>
    <property type="match status" value="1"/>
</dbReference>
<feature type="signal peptide" evidence="4">
    <location>
        <begin position="1"/>
        <end position="21"/>
    </location>
</feature>
<keyword evidence="7" id="KW-1185">Reference proteome</keyword>
<gene>
    <name evidence="6" type="ORF">DFH07DRAFT_952355</name>
</gene>
<evidence type="ECO:0000256" key="2">
    <source>
        <dbReference type="ARBA" id="ARBA00022679"/>
    </source>
</evidence>
<evidence type="ECO:0000256" key="1">
    <source>
        <dbReference type="ARBA" id="ARBA00022603"/>
    </source>
</evidence>
<evidence type="ECO:0000256" key="3">
    <source>
        <dbReference type="ARBA" id="ARBA00022691"/>
    </source>
</evidence>
<name>A0AAD7K0Y7_9AGAR</name>
<keyword evidence="2" id="KW-0808">Transferase</keyword>
<feature type="chain" id="PRO_5042203238" description="SET domain-containing protein" evidence="4">
    <location>
        <begin position="22"/>
        <end position="407"/>
    </location>
</feature>
<dbReference type="InterPro" id="IPR001214">
    <property type="entry name" value="SET_dom"/>
</dbReference>
<dbReference type="PROSITE" id="PS50280">
    <property type="entry name" value="SET"/>
    <property type="match status" value="1"/>
</dbReference>
<sequence>MDNHWFALLQWLQLLSVPVEARETPEAGIGLFSLAPIPPSTPLFTIPARALLNSRSLSPHYPPGLNAVQLISLHLCLYRHSPSLDPLFGPYLSTLPREFDTHPLTSQLRGADPEELPPSVANALQRLHERYLRDWTAVRAYLRNNSAALSQKPDVRTDDVLHADFLWAWLNVNTRCVYHRLKRTRADADNFTLCPILDFANHIATGPCMTPRTSPSELANAPPIPRLGDPLTLLSPRTPVGPGEELYLTYGAHPNRTLFVEYGFVVPCGEDDARAQVDVQDLVDQLFAAMGEDGKMKREMLRDAGYWGDWTLDGSPAVSFRLITALRLLYCGSDDEFDWWRNTLTGVREMVSPDNERAWKASVGVICETLIRRAQERRTRPVASGWLTGAVEALWEEEYRVALHWIN</sequence>
<keyword evidence="3" id="KW-0949">S-adenosyl-L-methionine</keyword>
<dbReference type="PANTHER" id="PTHR13271">
    <property type="entry name" value="UNCHARACTERIZED PUTATIVE METHYLTRANSFERASE"/>
    <property type="match status" value="1"/>
</dbReference>
<keyword evidence="4" id="KW-0732">Signal</keyword>
<comment type="caution">
    <text evidence="6">The sequence shown here is derived from an EMBL/GenBank/DDBJ whole genome shotgun (WGS) entry which is preliminary data.</text>
</comment>
<dbReference type="Proteomes" id="UP001215280">
    <property type="component" value="Unassembled WGS sequence"/>
</dbReference>
<proteinExistence type="predicted"/>
<organism evidence="6 7">
    <name type="scientific">Mycena maculata</name>
    <dbReference type="NCBI Taxonomy" id="230809"/>
    <lineage>
        <taxon>Eukaryota</taxon>
        <taxon>Fungi</taxon>
        <taxon>Dikarya</taxon>
        <taxon>Basidiomycota</taxon>
        <taxon>Agaricomycotina</taxon>
        <taxon>Agaricomycetes</taxon>
        <taxon>Agaricomycetidae</taxon>
        <taxon>Agaricales</taxon>
        <taxon>Marasmiineae</taxon>
        <taxon>Mycenaceae</taxon>
        <taxon>Mycena</taxon>
    </lineage>
</organism>
<evidence type="ECO:0000313" key="6">
    <source>
        <dbReference type="EMBL" id="KAJ7774643.1"/>
    </source>
</evidence>
<dbReference type="CDD" id="cd19177">
    <property type="entry name" value="SET_SETD4"/>
    <property type="match status" value="1"/>
</dbReference>
<dbReference type="InterPro" id="IPR046341">
    <property type="entry name" value="SET_dom_sf"/>
</dbReference>
<reference evidence="6" key="1">
    <citation type="submission" date="2023-03" db="EMBL/GenBank/DDBJ databases">
        <title>Massive genome expansion in bonnet fungi (Mycena s.s.) driven by repeated elements and novel gene families across ecological guilds.</title>
        <authorList>
            <consortium name="Lawrence Berkeley National Laboratory"/>
            <person name="Harder C.B."/>
            <person name="Miyauchi S."/>
            <person name="Viragh M."/>
            <person name="Kuo A."/>
            <person name="Thoen E."/>
            <person name="Andreopoulos B."/>
            <person name="Lu D."/>
            <person name="Skrede I."/>
            <person name="Drula E."/>
            <person name="Henrissat B."/>
            <person name="Morin E."/>
            <person name="Kohler A."/>
            <person name="Barry K."/>
            <person name="LaButti K."/>
            <person name="Morin E."/>
            <person name="Salamov A."/>
            <person name="Lipzen A."/>
            <person name="Mereny Z."/>
            <person name="Hegedus B."/>
            <person name="Baldrian P."/>
            <person name="Stursova M."/>
            <person name="Weitz H."/>
            <person name="Taylor A."/>
            <person name="Grigoriev I.V."/>
            <person name="Nagy L.G."/>
            <person name="Martin F."/>
            <person name="Kauserud H."/>
        </authorList>
    </citation>
    <scope>NUCLEOTIDE SEQUENCE</scope>
    <source>
        <strain evidence="6">CBHHK188m</strain>
    </source>
</reference>
<feature type="domain" description="SET" evidence="5">
    <location>
        <begin position="17"/>
        <end position="251"/>
    </location>
</feature>
<dbReference type="GO" id="GO:0016279">
    <property type="term" value="F:protein-lysine N-methyltransferase activity"/>
    <property type="evidence" value="ECO:0007669"/>
    <property type="project" value="InterPro"/>
</dbReference>
<evidence type="ECO:0000256" key="4">
    <source>
        <dbReference type="SAM" id="SignalP"/>
    </source>
</evidence>
<dbReference type="SUPFAM" id="SSF82199">
    <property type="entry name" value="SET domain"/>
    <property type="match status" value="1"/>
</dbReference>
<dbReference type="EMBL" id="JARJLG010000015">
    <property type="protein sequence ID" value="KAJ7774643.1"/>
    <property type="molecule type" value="Genomic_DNA"/>
</dbReference>
<accession>A0AAD7K0Y7</accession>
<evidence type="ECO:0000313" key="7">
    <source>
        <dbReference type="Proteomes" id="UP001215280"/>
    </source>
</evidence>
<dbReference type="Gene3D" id="3.90.1410.10">
    <property type="entry name" value="set domain protein methyltransferase, domain 1"/>
    <property type="match status" value="1"/>
</dbReference>
<protein>
    <recommendedName>
        <fullName evidence="5">SET domain-containing protein</fullName>
    </recommendedName>
</protein>
<dbReference type="AlphaFoldDB" id="A0AAD7K0Y7"/>
<evidence type="ECO:0000259" key="5">
    <source>
        <dbReference type="PROSITE" id="PS50280"/>
    </source>
</evidence>
<dbReference type="InterPro" id="IPR044429">
    <property type="entry name" value="SETD4_SET"/>
</dbReference>
<dbReference type="GO" id="GO:0032259">
    <property type="term" value="P:methylation"/>
    <property type="evidence" value="ECO:0007669"/>
    <property type="project" value="UniProtKB-KW"/>
</dbReference>
<dbReference type="InterPro" id="IPR050600">
    <property type="entry name" value="SETD3_SETD6_MTase"/>
</dbReference>